<dbReference type="Gene3D" id="3.30.1330.30">
    <property type="match status" value="1"/>
</dbReference>
<dbReference type="InterPro" id="IPR001537">
    <property type="entry name" value="SpoU_MeTrfase"/>
</dbReference>
<dbReference type="InterPro" id="IPR013123">
    <property type="entry name" value="SpoU_subst-bd"/>
</dbReference>
<dbReference type="SUPFAM" id="SSF75217">
    <property type="entry name" value="alpha/beta knot"/>
    <property type="match status" value="1"/>
</dbReference>
<reference evidence="4" key="1">
    <citation type="submission" date="2022-04" db="EMBL/GenBank/DDBJ databases">
        <title>Alcanivorax sp. CY1518 draft genome sequence.</title>
        <authorList>
            <person name="Zhao G."/>
            <person name="An M."/>
        </authorList>
    </citation>
    <scope>NUCLEOTIDE SEQUENCE</scope>
    <source>
        <strain evidence="4">CY1518</strain>
    </source>
</reference>
<evidence type="ECO:0000256" key="1">
    <source>
        <dbReference type="ARBA" id="ARBA00022603"/>
    </source>
</evidence>
<dbReference type="EMBL" id="JALKII010000003">
    <property type="protein sequence ID" value="MCK0537487.1"/>
    <property type="molecule type" value="Genomic_DNA"/>
</dbReference>
<dbReference type="PANTHER" id="PTHR46429">
    <property type="entry name" value="23S RRNA (GUANOSINE-2'-O-)-METHYLTRANSFERASE RLMB"/>
    <property type="match status" value="1"/>
</dbReference>
<dbReference type="SMART" id="SM00967">
    <property type="entry name" value="SpoU_sub_bind"/>
    <property type="match status" value="1"/>
</dbReference>
<name>A0ABT0E6P4_9GAMM</name>
<dbReference type="RefSeq" id="WP_246951048.1">
    <property type="nucleotide sequence ID" value="NZ_JALKII010000003.1"/>
</dbReference>
<dbReference type="CDD" id="cd18103">
    <property type="entry name" value="SpoU-like_RlmB"/>
    <property type="match status" value="1"/>
</dbReference>
<dbReference type="InterPro" id="IPR029028">
    <property type="entry name" value="Alpha/beta_knot_MTases"/>
</dbReference>
<dbReference type="SUPFAM" id="SSF55315">
    <property type="entry name" value="L30e-like"/>
    <property type="match status" value="1"/>
</dbReference>
<dbReference type="Gene3D" id="3.40.1280.10">
    <property type="match status" value="1"/>
</dbReference>
<dbReference type="InterPro" id="IPR029064">
    <property type="entry name" value="Ribosomal_eL30-like_sf"/>
</dbReference>
<dbReference type="Proteomes" id="UP001165524">
    <property type="component" value="Unassembled WGS sequence"/>
</dbReference>
<organism evidence="4 5">
    <name type="scientific">Alcanivorax quisquiliarum</name>
    <dbReference type="NCBI Taxonomy" id="2933565"/>
    <lineage>
        <taxon>Bacteria</taxon>
        <taxon>Pseudomonadati</taxon>
        <taxon>Pseudomonadota</taxon>
        <taxon>Gammaproteobacteria</taxon>
        <taxon>Oceanospirillales</taxon>
        <taxon>Alcanivoracaceae</taxon>
        <taxon>Alcanivorax</taxon>
    </lineage>
</organism>
<dbReference type="NCBIfam" id="TIGR00186">
    <property type="entry name" value="rRNA_methyl_3"/>
    <property type="match status" value="1"/>
</dbReference>
<feature type="domain" description="RNA 2-O ribose methyltransferase substrate binding" evidence="3">
    <location>
        <begin position="5"/>
        <end position="83"/>
    </location>
</feature>
<keyword evidence="5" id="KW-1185">Reference proteome</keyword>
<evidence type="ECO:0000313" key="5">
    <source>
        <dbReference type="Proteomes" id="UP001165524"/>
    </source>
</evidence>
<sequence>MKPVWFAGLHAVESLLRHRPEAVLEIYLDDRRAERGEERLLRLSEQAQALGLRPQRVGREALEKHAGPQHQGVAARARPRAPGDEQALLKHLDRLPHEPLLLVLDGVTDPHNLGACLRSADAFGVDGVIVPRRNACGLTPVACRSAAGAAETVPYFEVGNLARLLEQLRERGVWIAGTGRDAHSQLLHDFEPAGALAVVMGAEGDGMRRLTRDKCDYLLEIPMVGEVESLNVSVATAVVVHHLARPRLQRA</sequence>
<evidence type="ECO:0000256" key="2">
    <source>
        <dbReference type="ARBA" id="ARBA00022679"/>
    </source>
</evidence>
<dbReference type="Pfam" id="PF00588">
    <property type="entry name" value="SpoU_methylase"/>
    <property type="match status" value="1"/>
</dbReference>
<dbReference type="PANTHER" id="PTHR46429:SF1">
    <property type="entry name" value="23S RRNA (GUANOSINE-2'-O-)-METHYLTRANSFERASE RLMB"/>
    <property type="match status" value="1"/>
</dbReference>
<dbReference type="InterPro" id="IPR004441">
    <property type="entry name" value="rRNA_MeTrfase_TrmH"/>
</dbReference>
<keyword evidence="1" id="KW-0489">Methyltransferase</keyword>
<proteinExistence type="predicted"/>
<dbReference type="Pfam" id="PF08032">
    <property type="entry name" value="SpoU_sub_bind"/>
    <property type="match status" value="1"/>
</dbReference>
<accession>A0ABT0E6P4</accession>
<gene>
    <name evidence="4" type="primary">rlmB</name>
    <name evidence="4" type="ORF">MU846_07155</name>
</gene>
<evidence type="ECO:0000259" key="3">
    <source>
        <dbReference type="SMART" id="SM00967"/>
    </source>
</evidence>
<evidence type="ECO:0000313" key="4">
    <source>
        <dbReference type="EMBL" id="MCK0537487.1"/>
    </source>
</evidence>
<comment type="caution">
    <text evidence="4">The sequence shown here is derived from an EMBL/GenBank/DDBJ whole genome shotgun (WGS) entry which is preliminary data.</text>
</comment>
<dbReference type="InterPro" id="IPR029026">
    <property type="entry name" value="tRNA_m1G_MTases_N"/>
</dbReference>
<protein>
    <submittedName>
        <fullName evidence="4">23S rRNA (Guanosine(2251)-2'-O)-methyltransferase RlmB</fullName>
    </submittedName>
</protein>
<keyword evidence="2" id="KW-0808">Transferase</keyword>